<dbReference type="OrthoDB" id="444079at2759"/>
<comment type="caution">
    <text evidence="2">The sequence shown here is derived from an EMBL/GenBank/DDBJ whole genome shotgun (WGS) entry which is preliminary data.</text>
</comment>
<reference evidence="2" key="1">
    <citation type="submission" date="2021-02" db="EMBL/GenBank/DDBJ databases">
        <authorList>
            <person name="Dougan E. K."/>
            <person name="Rhodes N."/>
            <person name="Thang M."/>
            <person name="Chan C."/>
        </authorList>
    </citation>
    <scope>NUCLEOTIDE SEQUENCE</scope>
</reference>
<evidence type="ECO:0000313" key="2">
    <source>
        <dbReference type="EMBL" id="CAE7243469.1"/>
    </source>
</evidence>
<accession>A0A812LEC8</accession>
<dbReference type="Proteomes" id="UP000601435">
    <property type="component" value="Unassembled WGS sequence"/>
</dbReference>
<dbReference type="EMBL" id="CAJNJA010009128">
    <property type="protein sequence ID" value="CAE7243469.1"/>
    <property type="molecule type" value="Genomic_DNA"/>
</dbReference>
<evidence type="ECO:0000313" key="3">
    <source>
        <dbReference type="Proteomes" id="UP000601435"/>
    </source>
</evidence>
<sequence>MRLFKLGRFLAILEEQLHLKPAMIRMVRLILNIVFLAHLLACMWHFIALPACGESEEIASPMYTAL</sequence>
<keyword evidence="1" id="KW-0472">Membrane</keyword>
<organism evidence="2 3">
    <name type="scientific">Symbiodinium necroappetens</name>
    <dbReference type="NCBI Taxonomy" id="1628268"/>
    <lineage>
        <taxon>Eukaryota</taxon>
        <taxon>Sar</taxon>
        <taxon>Alveolata</taxon>
        <taxon>Dinophyceae</taxon>
        <taxon>Suessiales</taxon>
        <taxon>Symbiodiniaceae</taxon>
        <taxon>Symbiodinium</taxon>
    </lineage>
</organism>
<proteinExistence type="predicted"/>
<keyword evidence="1" id="KW-1133">Transmembrane helix</keyword>
<protein>
    <submittedName>
        <fullName evidence="2">GIP protein</fullName>
    </submittedName>
</protein>
<name>A0A812LEC8_9DINO</name>
<dbReference type="AlphaFoldDB" id="A0A812LEC8"/>
<keyword evidence="3" id="KW-1185">Reference proteome</keyword>
<evidence type="ECO:0000256" key="1">
    <source>
        <dbReference type="SAM" id="Phobius"/>
    </source>
</evidence>
<gene>
    <name evidence="2" type="primary">GIP</name>
    <name evidence="2" type="ORF">SNEC2469_LOCUS4586</name>
</gene>
<feature type="transmembrane region" description="Helical" evidence="1">
    <location>
        <begin position="29"/>
        <end position="47"/>
    </location>
</feature>
<keyword evidence="1" id="KW-0812">Transmembrane</keyword>